<sequence>MLAASALLVSLLFAGCASAASTRNAEIKTPDAATLKYPVVLVHGIVAHDRGRIIDFWGRIPGRLEENGVTVYFGNTDAWGDFESNAEILKNTIDTILQETGCGKVNIIAHSKGGLDSRYCIWKYDYGDKVASLTTIGTPHHGAELADLLYGRKMIHSWTVRKSLDIFGKLYGDENPAMYNVNKQLTTDNMREFNRTVLTDDRVYYQSLYITMRNSLDDVTFFIAISI</sequence>
<dbReference type="PANTHER" id="PTHR11440">
    <property type="entry name" value="LECITHIN-CHOLESTEROL ACYLTRANSFERASE-RELATED"/>
    <property type="match status" value="1"/>
</dbReference>
<dbReference type="GO" id="GO:0016787">
    <property type="term" value="F:hydrolase activity"/>
    <property type="evidence" value="ECO:0007669"/>
    <property type="project" value="UniProtKB-KW"/>
</dbReference>
<evidence type="ECO:0000313" key="3">
    <source>
        <dbReference type="EMBL" id="AGS52337.1"/>
    </source>
</evidence>
<accession>A0A806KCK3</accession>
<name>A0A806KCK3_9BACT</name>
<dbReference type="Gene3D" id="3.40.50.1820">
    <property type="entry name" value="alpha/beta hydrolase"/>
    <property type="match status" value="1"/>
</dbReference>
<organism evidence="3">
    <name type="scientific">uncultured bacterium contig00063</name>
    <dbReference type="NCBI Taxonomy" id="1181546"/>
    <lineage>
        <taxon>Bacteria</taxon>
        <taxon>environmental samples</taxon>
    </lineage>
</organism>
<dbReference type="AlphaFoldDB" id="A0A806KCK3"/>
<reference evidence="3" key="1">
    <citation type="submission" date="2012-03" db="EMBL/GenBank/DDBJ databases">
        <title>Functional metagenomics reveals considerable lignocellulase gene clusters in the gut microbiome of a wood-feeding higher termite.</title>
        <authorList>
            <person name="Liu N."/>
        </authorList>
    </citation>
    <scope>NUCLEOTIDE SEQUENCE</scope>
</reference>
<dbReference type="SUPFAM" id="SSF53474">
    <property type="entry name" value="alpha/beta-Hydrolases"/>
    <property type="match status" value="1"/>
</dbReference>
<feature type="domain" description="AB hydrolase-1" evidence="2">
    <location>
        <begin position="38"/>
        <end position="161"/>
    </location>
</feature>
<dbReference type="EMBL" id="JQ844189">
    <property type="protein sequence ID" value="AGS52337.1"/>
    <property type="molecule type" value="Genomic_DNA"/>
</dbReference>
<protein>
    <submittedName>
        <fullName evidence="3">Hydrolase of alpha/beta superfamily, possible membrane associated lipase</fullName>
    </submittedName>
</protein>
<evidence type="ECO:0000259" key="2">
    <source>
        <dbReference type="Pfam" id="PF00561"/>
    </source>
</evidence>
<dbReference type="Pfam" id="PF00561">
    <property type="entry name" value="Abhydrolase_1"/>
    <property type="match status" value="1"/>
</dbReference>
<feature type="chain" id="PRO_5032977393" evidence="1">
    <location>
        <begin position="20"/>
        <end position="227"/>
    </location>
</feature>
<dbReference type="InterPro" id="IPR029058">
    <property type="entry name" value="AB_hydrolase_fold"/>
</dbReference>
<dbReference type="InterPro" id="IPR000073">
    <property type="entry name" value="AB_hydrolase_1"/>
</dbReference>
<evidence type="ECO:0000256" key="1">
    <source>
        <dbReference type="SAM" id="SignalP"/>
    </source>
</evidence>
<keyword evidence="3" id="KW-0378">Hydrolase</keyword>
<keyword evidence="1" id="KW-0732">Signal</keyword>
<feature type="signal peptide" evidence="1">
    <location>
        <begin position="1"/>
        <end position="19"/>
    </location>
</feature>
<proteinExistence type="predicted"/>